<evidence type="ECO:0000256" key="1">
    <source>
        <dbReference type="ARBA" id="ARBA00022553"/>
    </source>
</evidence>
<evidence type="ECO:0000256" key="2">
    <source>
        <dbReference type="ARBA" id="ARBA00023012"/>
    </source>
</evidence>
<keyword evidence="9" id="KW-1185">Reference proteome</keyword>
<evidence type="ECO:0000256" key="3">
    <source>
        <dbReference type="ARBA" id="ARBA00023015"/>
    </source>
</evidence>
<keyword evidence="5" id="KW-0804">Transcription</keyword>
<keyword evidence="3" id="KW-0805">Transcription regulation</keyword>
<keyword evidence="4" id="KW-0238">DNA-binding</keyword>
<dbReference type="PROSITE" id="PS50110">
    <property type="entry name" value="RESPONSE_REGULATORY"/>
    <property type="match status" value="1"/>
</dbReference>
<dbReference type="OrthoDB" id="456622at2"/>
<feature type="modified residue" description="4-aspartylphosphate" evidence="6">
    <location>
        <position position="65"/>
    </location>
</feature>
<evidence type="ECO:0000313" key="8">
    <source>
        <dbReference type="EMBL" id="GBF80868.1"/>
    </source>
</evidence>
<dbReference type="PANTHER" id="PTHR48111:SF1">
    <property type="entry name" value="TWO-COMPONENT RESPONSE REGULATOR ORR33"/>
    <property type="match status" value="1"/>
</dbReference>
<dbReference type="Pfam" id="PF00072">
    <property type="entry name" value="Response_reg"/>
    <property type="match status" value="1"/>
</dbReference>
<evidence type="ECO:0000256" key="4">
    <source>
        <dbReference type="ARBA" id="ARBA00023125"/>
    </source>
</evidence>
<dbReference type="CDD" id="cd00156">
    <property type="entry name" value="REC"/>
    <property type="match status" value="1"/>
</dbReference>
<dbReference type="PANTHER" id="PTHR48111">
    <property type="entry name" value="REGULATOR OF RPOS"/>
    <property type="match status" value="1"/>
</dbReference>
<dbReference type="GO" id="GO:0032993">
    <property type="term" value="C:protein-DNA complex"/>
    <property type="evidence" value="ECO:0007669"/>
    <property type="project" value="TreeGrafter"/>
</dbReference>
<reference evidence="9" key="1">
    <citation type="submission" date="2017-05" db="EMBL/GenBank/DDBJ databases">
        <title>Physiological properties and genetic analysis related to exopolysaccharide production of fresh-water unicellular cyanobacterium Aphanothece sacrum, Suizenji Nori, that has been cultured as a food source in Japan.</title>
        <authorList>
            <person name="Kanesaki Y."/>
            <person name="Yoshikawa S."/>
            <person name="Ohki K."/>
        </authorList>
    </citation>
    <scope>NUCLEOTIDE SEQUENCE [LARGE SCALE GENOMIC DNA]</scope>
    <source>
        <strain evidence="9">FPU1</strain>
    </source>
</reference>
<dbReference type="GO" id="GO:0000976">
    <property type="term" value="F:transcription cis-regulatory region binding"/>
    <property type="evidence" value="ECO:0007669"/>
    <property type="project" value="TreeGrafter"/>
</dbReference>
<evidence type="ECO:0000256" key="6">
    <source>
        <dbReference type="PROSITE-ProRule" id="PRU00169"/>
    </source>
</evidence>
<gene>
    <name evidence="8" type="ORF">AsFPU1_2275</name>
</gene>
<dbReference type="InterPro" id="IPR001789">
    <property type="entry name" value="Sig_transdc_resp-reg_receiver"/>
</dbReference>
<dbReference type="GO" id="GO:0000156">
    <property type="term" value="F:phosphorelay response regulator activity"/>
    <property type="evidence" value="ECO:0007669"/>
    <property type="project" value="TreeGrafter"/>
</dbReference>
<proteinExistence type="predicted"/>
<dbReference type="GO" id="GO:0005829">
    <property type="term" value="C:cytosol"/>
    <property type="evidence" value="ECO:0007669"/>
    <property type="project" value="TreeGrafter"/>
</dbReference>
<dbReference type="RefSeq" id="WP_124974708.1">
    <property type="nucleotide sequence ID" value="NZ_BDQK01000013.1"/>
</dbReference>
<dbReference type="InterPro" id="IPR011006">
    <property type="entry name" value="CheY-like_superfamily"/>
</dbReference>
<sequence>MSSEICNVLLIEDKLDNVKLVQELLVDAQNSSLANGLNFPITCVANLEEGMTILADHSFDVILLDLILPDSQGFDTLIKIREKFPNIPIIVETENNDETLVVKSFQLGADGYLQIQSIDSNLLVYAIRLAIERQKYRNQIALGQQKQQQAVEIADLESIVSAGISTSITARMFGADSLQESVPDLFEELAQIYGNLLELALEQRMFKVDHNISEQLKMLADKLGFLKASPRDAIEIHTKILKEKSGDVTLARTQAYVSEGRIMILELIGYLASFYRKYYIRLSNITISHKSDYR</sequence>
<dbReference type="SUPFAM" id="SSF52172">
    <property type="entry name" value="CheY-like"/>
    <property type="match status" value="1"/>
</dbReference>
<dbReference type="SMART" id="SM00448">
    <property type="entry name" value="REC"/>
    <property type="match status" value="1"/>
</dbReference>
<feature type="domain" description="Response regulatory" evidence="7">
    <location>
        <begin position="7"/>
        <end position="130"/>
    </location>
</feature>
<keyword evidence="2" id="KW-0902">Two-component regulatory system</keyword>
<dbReference type="EMBL" id="BDQK01000013">
    <property type="protein sequence ID" value="GBF80868.1"/>
    <property type="molecule type" value="Genomic_DNA"/>
</dbReference>
<dbReference type="AlphaFoldDB" id="A0A401IHW7"/>
<comment type="caution">
    <text evidence="8">The sequence shown here is derived from an EMBL/GenBank/DDBJ whole genome shotgun (WGS) entry which is preliminary data.</text>
</comment>
<dbReference type="InterPro" id="IPR039420">
    <property type="entry name" value="WalR-like"/>
</dbReference>
<keyword evidence="1 6" id="KW-0597">Phosphoprotein</keyword>
<accession>A0A401IHW7</accession>
<name>A0A401IHW7_APHSA</name>
<dbReference type="Gene3D" id="3.40.50.2300">
    <property type="match status" value="1"/>
</dbReference>
<evidence type="ECO:0000259" key="7">
    <source>
        <dbReference type="PROSITE" id="PS50110"/>
    </source>
</evidence>
<dbReference type="GO" id="GO:0006355">
    <property type="term" value="P:regulation of DNA-templated transcription"/>
    <property type="evidence" value="ECO:0007669"/>
    <property type="project" value="TreeGrafter"/>
</dbReference>
<evidence type="ECO:0000313" key="9">
    <source>
        <dbReference type="Proteomes" id="UP000287247"/>
    </source>
</evidence>
<evidence type="ECO:0000256" key="5">
    <source>
        <dbReference type="ARBA" id="ARBA00023163"/>
    </source>
</evidence>
<protein>
    <submittedName>
        <fullName evidence="8">Chemotaxis protein CheY</fullName>
    </submittedName>
</protein>
<dbReference type="Proteomes" id="UP000287247">
    <property type="component" value="Unassembled WGS sequence"/>
</dbReference>
<organism evidence="8 9">
    <name type="scientific">Aphanothece sacrum FPU1</name>
    <dbReference type="NCBI Taxonomy" id="1920663"/>
    <lineage>
        <taxon>Bacteria</taxon>
        <taxon>Bacillati</taxon>
        <taxon>Cyanobacteriota</taxon>
        <taxon>Cyanophyceae</taxon>
        <taxon>Oscillatoriophycideae</taxon>
        <taxon>Chroococcales</taxon>
        <taxon>Aphanothecaceae</taxon>
        <taxon>Aphanothece</taxon>
    </lineage>
</organism>